<evidence type="ECO:0000256" key="13">
    <source>
        <dbReference type="ARBA" id="ARBA00048830"/>
    </source>
</evidence>
<dbReference type="GO" id="GO:0005634">
    <property type="term" value="C:nucleus"/>
    <property type="evidence" value="ECO:0007669"/>
    <property type="project" value="UniProtKB-SubCell"/>
</dbReference>
<keyword evidence="6 16" id="KW-0479">Metal-binding</keyword>
<dbReference type="FunFam" id="3.30.460.10:FF:000002">
    <property type="entry name" value="Poly(A) polymerase alpha, putative"/>
    <property type="match status" value="1"/>
</dbReference>
<dbReference type="Proteomes" id="UP001430953">
    <property type="component" value="Unassembled WGS sequence"/>
</dbReference>
<evidence type="ECO:0000256" key="2">
    <source>
        <dbReference type="ARBA" id="ARBA00004123"/>
    </source>
</evidence>
<evidence type="ECO:0000256" key="3">
    <source>
        <dbReference type="ARBA" id="ARBA00010912"/>
    </source>
</evidence>
<dbReference type="InterPro" id="IPR007010">
    <property type="entry name" value="PolA_pol_RNA-bd_dom"/>
</dbReference>
<keyword evidence="7 14" id="KW-0547">Nucleotide-binding</keyword>
<comment type="caution">
    <text evidence="21">The sequence shown here is derived from an EMBL/GenBank/DDBJ whole genome shotgun (WGS) entry which is preliminary data.</text>
</comment>
<dbReference type="PIRSF" id="PIRSF018425">
    <property type="entry name" value="PolyA_polymerase"/>
    <property type="match status" value="1"/>
</dbReference>
<dbReference type="Pfam" id="PF04926">
    <property type="entry name" value="PAP_RNA-bind"/>
    <property type="match status" value="2"/>
</dbReference>
<dbReference type="Gene3D" id="1.10.1410.10">
    <property type="match status" value="1"/>
</dbReference>
<evidence type="ECO:0000256" key="8">
    <source>
        <dbReference type="ARBA" id="ARBA00022840"/>
    </source>
</evidence>
<dbReference type="GO" id="GO:0006397">
    <property type="term" value="P:mRNA processing"/>
    <property type="evidence" value="ECO:0007669"/>
    <property type="project" value="UniProtKB-KW"/>
</dbReference>
<evidence type="ECO:0000256" key="16">
    <source>
        <dbReference type="PIRSR" id="PIRSR018425-2"/>
    </source>
</evidence>
<feature type="domain" description="Poly(A) polymerase RNA-binding" evidence="18">
    <location>
        <begin position="371"/>
        <end position="426"/>
    </location>
</feature>
<protein>
    <recommendedName>
        <fullName evidence="14">Poly(A) polymerase</fullName>
        <ecNumber evidence="14">2.7.7.19</ecNumber>
    </recommendedName>
</protein>
<dbReference type="Gene3D" id="3.30.460.10">
    <property type="entry name" value="Beta Polymerase, domain 2"/>
    <property type="match status" value="1"/>
</dbReference>
<dbReference type="FunFam" id="3.30.70.590:FF:000001">
    <property type="entry name" value="Putative poly(A) polymerase gamma"/>
    <property type="match status" value="1"/>
</dbReference>
<evidence type="ECO:0000256" key="17">
    <source>
        <dbReference type="SAM" id="MobiDB-lite"/>
    </source>
</evidence>
<feature type="region of interest" description="Disordered" evidence="17">
    <location>
        <begin position="513"/>
        <end position="557"/>
    </location>
</feature>
<feature type="binding site" evidence="16">
    <location>
        <position position="120"/>
    </location>
    <ligand>
        <name>Mg(2+)</name>
        <dbReference type="ChEBI" id="CHEBI:18420"/>
        <label>2</label>
        <note>catalytic</note>
    </ligand>
</feature>
<comment type="function">
    <text evidence="14">Polymerase that creates the 3'-poly(A) tail of mRNA's.</text>
</comment>
<feature type="binding site" evidence="15">
    <location>
        <begin position="118"/>
        <end position="120"/>
    </location>
    <ligand>
        <name>ATP</name>
        <dbReference type="ChEBI" id="CHEBI:30616"/>
    </ligand>
</feature>
<evidence type="ECO:0000256" key="1">
    <source>
        <dbReference type="ARBA" id="ARBA00001936"/>
    </source>
</evidence>
<keyword evidence="9 16" id="KW-0460">Magnesium</keyword>
<dbReference type="PANTHER" id="PTHR10682">
    <property type="entry name" value="POLY A POLYMERASE"/>
    <property type="match status" value="1"/>
</dbReference>
<keyword evidence="4 14" id="KW-0507">mRNA processing</keyword>
<feature type="binding site" evidence="16">
    <location>
        <position position="118"/>
    </location>
    <ligand>
        <name>Mg(2+)</name>
        <dbReference type="ChEBI" id="CHEBI:18420"/>
        <label>2</label>
        <note>catalytic</note>
    </ligand>
</feature>
<accession>A0AAW2GN43</accession>
<feature type="binding site" evidence="15">
    <location>
        <begin position="251"/>
        <end position="252"/>
    </location>
    <ligand>
        <name>ATP</name>
        <dbReference type="ChEBI" id="CHEBI:30616"/>
    </ligand>
</feature>
<dbReference type="GO" id="GO:0005524">
    <property type="term" value="F:ATP binding"/>
    <property type="evidence" value="ECO:0007669"/>
    <property type="project" value="UniProtKB-UniRule"/>
</dbReference>
<dbReference type="Pfam" id="PF04928">
    <property type="entry name" value="PAP_central"/>
    <property type="match status" value="1"/>
</dbReference>
<evidence type="ECO:0000256" key="4">
    <source>
        <dbReference type="ARBA" id="ARBA00022664"/>
    </source>
</evidence>
<dbReference type="PANTHER" id="PTHR10682:SF10">
    <property type="entry name" value="POLYNUCLEOTIDE ADENYLYLTRANSFERASE"/>
    <property type="match status" value="1"/>
</dbReference>
<dbReference type="CDD" id="cd05402">
    <property type="entry name" value="NT_PAP_TUTase"/>
    <property type="match status" value="1"/>
</dbReference>
<evidence type="ECO:0000313" key="22">
    <source>
        <dbReference type="Proteomes" id="UP001430953"/>
    </source>
</evidence>
<dbReference type="InterPro" id="IPR007012">
    <property type="entry name" value="PolA_pol_cen_dom"/>
</dbReference>
<reference evidence="21 22" key="1">
    <citation type="submission" date="2023-03" db="EMBL/GenBank/DDBJ databases">
        <title>High recombination rates correlate with genetic variation in Cardiocondyla obscurior ants.</title>
        <authorList>
            <person name="Errbii M."/>
        </authorList>
    </citation>
    <scope>NUCLEOTIDE SEQUENCE [LARGE SCALE GENOMIC DNA]</scope>
    <source>
        <strain evidence="21">Alpha-2009</strain>
        <tissue evidence="21">Whole body</tissue>
    </source>
</reference>
<feature type="domain" description="Poly(A) polymerase RNA-binding" evidence="18">
    <location>
        <begin position="436"/>
        <end position="515"/>
    </location>
</feature>
<dbReference type="GO" id="GO:0031123">
    <property type="term" value="P:RNA 3'-end processing"/>
    <property type="evidence" value="ECO:0007669"/>
    <property type="project" value="InterPro"/>
</dbReference>
<comment type="subcellular location">
    <subcellularLocation>
        <location evidence="2 14">Nucleus</location>
    </subcellularLocation>
</comment>
<evidence type="ECO:0000259" key="19">
    <source>
        <dbReference type="Pfam" id="PF04928"/>
    </source>
</evidence>
<feature type="binding site" evidence="16">
    <location>
        <position position="118"/>
    </location>
    <ligand>
        <name>Mg(2+)</name>
        <dbReference type="ChEBI" id="CHEBI:18420"/>
        <label>1</label>
        <note>catalytic</note>
    </ligand>
</feature>
<feature type="binding site" evidence="15">
    <location>
        <position position="172"/>
    </location>
    <ligand>
        <name>ATP</name>
        <dbReference type="ChEBI" id="CHEBI:30616"/>
    </ligand>
</feature>
<dbReference type="AlphaFoldDB" id="A0AAW2GN43"/>
<dbReference type="EC" id="2.7.7.19" evidence="14"/>
<evidence type="ECO:0000256" key="7">
    <source>
        <dbReference type="ARBA" id="ARBA00022741"/>
    </source>
</evidence>
<dbReference type="InterPro" id="IPR011068">
    <property type="entry name" value="NuclTrfase_I-like_C"/>
</dbReference>
<keyword evidence="8 14" id="KW-0067">ATP-binding</keyword>
<feature type="region of interest" description="Disordered" evidence="17">
    <location>
        <begin position="1"/>
        <end position="21"/>
    </location>
</feature>
<dbReference type="EMBL" id="JADYXP020000003">
    <property type="protein sequence ID" value="KAL0128175.1"/>
    <property type="molecule type" value="Genomic_DNA"/>
</dbReference>
<feature type="compositionally biased region" description="Polar residues" evidence="17">
    <location>
        <begin position="535"/>
        <end position="544"/>
    </location>
</feature>
<keyword evidence="12 14" id="KW-0539">Nucleus</keyword>
<comment type="similarity">
    <text evidence="3 14">Belongs to the poly(A) polymerase family.</text>
</comment>
<comment type="cofactor">
    <cofactor evidence="1">
        <name>Mn(2+)</name>
        <dbReference type="ChEBI" id="CHEBI:29035"/>
    </cofactor>
</comment>
<evidence type="ECO:0000256" key="5">
    <source>
        <dbReference type="ARBA" id="ARBA00022679"/>
    </source>
</evidence>
<dbReference type="FunFam" id="1.10.1410.10:FF:000001">
    <property type="entry name" value="Putative poly(A) polymerase gamma"/>
    <property type="match status" value="1"/>
</dbReference>
<dbReference type="GO" id="GO:0003723">
    <property type="term" value="F:RNA binding"/>
    <property type="evidence" value="ECO:0007669"/>
    <property type="project" value="UniProtKB-UniRule"/>
</dbReference>
<organism evidence="21 22">
    <name type="scientific">Cardiocondyla obscurior</name>
    <dbReference type="NCBI Taxonomy" id="286306"/>
    <lineage>
        <taxon>Eukaryota</taxon>
        <taxon>Metazoa</taxon>
        <taxon>Ecdysozoa</taxon>
        <taxon>Arthropoda</taxon>
        <taxon>Hexapoda</taxon>
        <taxon>Insecta</taxon>
        <taxon>Pterygota</taxon>
        <taxon>Neoptera</taxon>
        <taxon>Endopterygota</taxon>
        <taxon>Hymenoptera</taxon>
        <taxon>Apocrita</taxon>
        <taxon>Aculeata</taxon>
        <taxon>Formicoidea</taxon>
        <taxon>Formicidae</taxon>
        <taxon>Myrmicinae</taxon>
        <taxon>Cardiocondyla</taxon>
    </lineage>
</organism>
<evidence type="ECO:0000259" key="18">
    <source>
        <dbReference type="Pfam" id="PF04926"/>
    </source>
</evidence>
<keyword evidence="22" id="KW-1185">Reference proteome</keyword>
<evidence type="ECO:0000256" key="14">
    <source>
        <dbReference type="PIRNR" id="PIRNR018425"/>
    </source>
</evidence>
<evidence type="ECO:0000256" key="10">
    <source>
        <dbReference type="ARBA" id="ARBA00022884"/>
    </source>
</evidence>
<dbReference type="SUPFAM" id="SSF55003">
    <property type="entry name" value="PAP/Archaeal CCA-adding enzyme, C-terminal domain"/>
    <property type="match status" value="1"/>
</dbReference>
<comment type="cofactor">
    <cofactor evidence="16">
        <name>Mg(2+)</name>
        <dbReference type="ChEBI" id="CHEBI:18420"/>
    </cofactor>
    <text evidence="16">Binds 2 magnesium ions. Also active with manganese.</text>
</comment>
<dbReference type="GO" id="GO:0046872">
    <property type="term" value="F:metal ion binding"/>
    <property type="evidence" value="ECO:0007669"/>
    <property type="project" value="UniProtKB-KW"/>
</dbReference>
<feature type="binding site" evidence="15">
    <location>
        <position position="242"/>
    </location>
    <ligand>
        <name>ATP</name>
        <dbReference type="ChEBI" id="CHEBI:30616"/>
    </ligand>
</feature>
<feature type="binding site" evidence="15">
    <location>
        <position position="233"/>
    </location>
    <ligand>
        <name>ATP</name>
        <dbReference type="ChEBI" id="CHEBI:30616"/>
    </ligand>
</feature>
<dbReference type="Gene3D" id="3.30.70.590">
    <property type="entry name" value="Poly(A) polymerase predicted RNA binding domain"/>
    <property type="match status" value="1"/>
</dbReference>
<keyword evidence="10" id="KW-0694">RNA-binding</keyword>
<dbReference type="GO" id="GO:1990817">
    <property type="term" value="F:poly(A) RNA polymerase activity"/>
    <property type="evidence" value="ECO:0007669"/>
    <property type="project" value="UniProtKB-UniRule"/>
</dbReference>
<feature type="binding site" evidence="16">
    <location>
        <position position="120"/>
    </location>
    <ligand>
        <name>Mg(2+)</name>
        <dbReference type="ChEBI" id="CHEBI:18420"/>
        <label>1</label>
        <note>catalytic</note>
    </ligand>
</feature>
<evidence type="ECO:0000256" key="9">
    <source>
        <dbReference type="ARBA" id="ARBA00022842"/>
    </source>
</evidence>
<keyword evidence="5 14" id="KW-0808">Transferase</keyword>
<comment type="catalytic activity">
    <reaction evidence="13 14">
        <text>RNA(n) + ATP = RNA(n)-3'-adenine ribonucleotide + diphosphate</text>
        <dbReference type="Rhea" id="RHEA:11332"/>
        <dbReference type="Rhea" id="RHEA-COMP:14527"/>
        <dbReference type="Rhea" id="RHEA-COMP:17347"/>
        <dbReference type="ChEBI" id="CHEBI:30616"/>
        <dbReference type="ChEBI" id="CHEBI:33019"/>
        <dbReference type="ChEBI" id="CHEBI:140395"/>
        <dbReference type="ChEBI" id="CHEBI:173115"/>
        <dbReference type="EC" id="2.7.7.19"/>
    </reaction>
</comment>
<sequence length="620" mass="69792">MWSTQSNNNSNANAASSEKNNLRTLGMTSAISVAEPKPVDIARTNELKEALKPYNVFESEEELNHRMEILSKLNALVKQWIRDTSIARNMPPNVAEQVGGKIYTFGSYRLGVHHKGADIDALCVVPRHIYRSDYFTSFFELLKMQEEVTDLRAVEEAFVPVIKMNFDGIEIDMLFAKLTLKEIPDSMDLRDDMLLKNLDQKCVRSLNGCRVTDEILRLVPNIENFRLALRAIKLWAKRHGIYSNVLGYLGGVSWAMLVARTCQLYPNAVAATLIEKFFLVFSQWKWPQPVLLKQPDNVNLGYPVWDPRVNVSDRYHLMPIITPAYPQQNSTFNVSGSTRTIMQEAFENGLAITEEIIMGKATWDKLFEPPNFFGKYKHYIVLLAKSSSAEDQLEWCGLVESKIRHLIGMLERNAHITLAHVNPEAFPPLNPESGKQCSMWFIGLAFAKCEKSEKSEKSENINVDLTYDIKSFVDTVERQAEQINMFKDGMSIEAKHVKRKDLHTYVSPSLLKKERKVSSGVHRNGNIAGNGNGGSVSPRNQGDTSGKKRLSDQTLDACGKKRRINEAEEQTENSTLVVQSCGEDSNSGFSMDEYKPNLSTNKDEGPTGATTVAQEGFVCT</sequence>
<gene>
    <name evidence="21" type="ORF">PUN28_003436</name>
</gene>
<evidence type="ECO:0000259" key="20">
    <source>
        <dbReference type="Pfam" id="PF20750"/>
    </source>
</evidence>
<proteinExistence type="inferred from homology"/>
<feature type="binding site" evidence="15">
    <location>
        <begin position="105"/>
        <end position="107"/>
    </location>
    <ligand>
        <name>ATP</name>
        <dbReference type="ChEBI" id="CHEBI:30616"/>
    </ligand>
</feature>
<evidence type="ECO:0000256" key="15">
    <source>
        <dbReference type="PIRSR" id="PIRSR018425-1"/>
    </source>
</evidence>
<dbReference type="InterPro" id="IPR048840">
    <property type="entry name" value="PolA_pol_NTPase"/>
</dbReference>
<feature type="domain" description="Poly(A) polymerase nucleotidyltransferase" evidence="20">
    <location>
        <begin position="26"/>
        <end position="219"/>
    </location>
</feature>
<feature type="region of interest" description="Disordered" evidence="17">
    <location>
        <begin position="598"/>
        <end position="620"/>
    </location>
</feature>
<dbReference type="Pfam" id="PF20750">
    <property type="entry name" value="PAP_NTPase"/>
    <property type="match status" value="1"/>
</dbReference>
<dbReference type="SUPFAM" id="SSF81631">
    <property type="entry name" value="PAP/OAS1 substrate-binding domain"/>
    <property type="match status" value="1"/>
</dbReference>
<evidence type="ECO:0000256" key="6">
    <source>
        <dbReference type="ARBA" id="ARBA00022723"/>
    </source>
</evidence>
<dbReference type="InterPro" id="IPR043519">
    <property type="entry name" value="NT_sf"/>
</dbReference>
<feature type="binding site" evidence="16">
    <location>
        <position position="172"/>
    </location>
    <ligand>
        <name>Mg(2+)</name>
        <dbReference type="ChEBI" id="CHEBI:18420"/>
        <label>2</label>
        <note>catalytic</note>
    </ligand>
</feature>
<name>A0AAW2GN43_9HYME</name>
<keyword evidence="11" id="KW-0464">Manganese</keyword>
<feature type="compositionally biased region" description="Low complexity" evidence="17">
    <location>
        <begin position="1"/>
        <end position="19"/>
    </location>
</feature>
<evidence type="ECO:0000313" key="21">
    <source>
        <dbReference type="EMBL" id="KAL0128175.1"/>
    </source>
</evidence>
<evidence type="ECO:0000256" key="12">
    <source>
        <dbReference type="ARBA" id="ARBA00023242"/>
    </source>
</evidence>
<dbReference type="SUPFAM" id="SSF81301">
    <property type="entry name" value="Nucleotidyltransferase"/>
    <property type="match status" value="1"/>
</dbReference>
<evidence type="ECO:0000256" key="11">
    <source>
        <dbReference type="ARBA" id="ARBA00023211"/>
    </source>
</evidence>
<feature type="domain" description="Poly(A) polymerase central" evidence="19">
    <location>
        <begin position="224"/>
        <end position="368"/>
    </location>
</feature>
<dbReference type="InterPro" id="IPR014492">
    <property type="entry name" value="PolyA_polymerase"/>
</dbReference>